<gene>
    <name evidence="4" type="ORF">GGR16_000397</name>
</gene>
<dbReference type="RefSeq" id="WP_183315562.1">
    <property type="nucleotide sequence ID" value="NZ_JACIEN010000001.1"/>
</dbReference>
<organism evidence="4 5">
    <name type="scientific">Chelatococcus caeni</name>
    <dbReference type="NCBI Taxonomy" id="1348468"/>
    <lineage>
        <taxon>Bacteria</taxon>
        <taxon>Pseudomonadati</taxon>
        <taxon>Pseudomonadota</taxon>
        <taxon>Alphaproteobacteria</taxon>
        <taxon>Hyphomicrobiales</taxon>
        <taxon>Chelatococcaceae</taxon>
        <taxon>Chelatococcus</taxon>
    </lineage>
</organism>
<dbReference type="PROSITE" id="PS00571">
    <property type="entry name" value="AMIDASES"/>
    <property type="match status" value="1"/>
</dbReference>
<dbReference type="Proteomes" id="UP000577362">
    <property type="component" value="Unassembled WGS sequence"/>
</dbReference>
<evidence type="ECO:0000313" key="4">
    <source>
        <dbReference type="EMBL" id="MBB4015391.1"/>
    </source>
</evidence>
<keyword evidence="5" id="KW-1185">Reference proteome</keyword>
<evidence type="ECO:0000256" key="2">
    <source>
        <dbReference type="ARBA" id="ARBA00021874"/>
    </source>
</evidence>
<keyword evidence="4" id="KW-0378">Hydrolase</keyword>
<comment type="function">
    <text evidence="1">Hydrolyzes indole-3-acetamide (IAM) into indole-3-acetic acid (IAA).</text>
</comment>
<dbReference type="PANTHER" id="PTHR11895">
    <property type="entry name" value="TRANSAMIDASE"/>
    <property type="match status" value="1"/>
</dbReference>
<dbReference type="InterPro" id="IPR020556">
    <property type="entry name" value="Amidase_CS"/>
</dbReference>
<evidence type="ECO:0000256" key="1">
    <source>
        <dbReference type="ARBA" id="ARBA00003871"/>
    </source>
</evidence>
<feature type="domain" description="Amidase" evidence="3">
    <location>
        <begin position="40"/>
        <end position="471"/>
    </location>
</feature>
<reference evidence="4 5" key="1">
    <citation type="submission" date="2020-08" db="EMBL/GenBank/DDBJ databases">
        <title>Genomic Encyclopedia of Type Strains, Phase IV (KMG-IV): sequencing the most valuable type-strain genomes for metagenomic binning, comparative biology and taxonomic classification.</title>
        <authorList>
            <person name="Goeker M."/>
        </authorList>
    </citation>
    <scope>NUCLEOTIDE SEQUENCE [LARGE SCALE GENOMIC DNA]</scope>
    <source>
        <strain evidence="4 5">DSM 103737</strain>
    </source>
</reference>
<protein>
    <recommendedName>
        <fullName evidence="2">Indoleacetamide hydrolase</fullName>
    </recommendedName>
</protein>
<accession>A0A840BPJ0</accession>
<evidence type="ECO:0000313" key="5">
    <source>
        <dbReference type="Proteomes" id="UP000577362"/>
    </source>
</evidence>
<name>A0A840BPJ0_9HYPH</name>
<dbReference type="NCBIfam" id="NF005686">
    <property type="entry name" value="PRK07486.1"/>
    <property type="match status" value="1"/>
</dbReference>
<dbReference type="SUPFAM" id="SSF75304">
    <property type="entry name" value="Amidase signature (AS) enzymes"/>
    <property type="match status" value="1"/>
</dbReference>
<dbReference type="EMBL" id="JACIEN010000001">
    <property type="protein sequence ID" value="MBB4015391.1"/>
    <property type="molecule type" value="Genomic_DNA"/>
</dbReference>
<dbReference type="InterPro" id="IPR036928">
    <property type="entry name" value="AS_sf"/>
</dbReference>
<dbReference type="InterPro" id="IPR000120">
    <property type="entry name" value="Amidase"/>
</dbReference>
<dbReference type="Pfam" id="PF01425">
    <property type="entry name" value="Amidase"/>
    <property type="match status" value="1"/>
</dbReference>
<proteinExistence type="predicted"/>
<dbReference type="GO" id="GO:0016787">
    <property type="term" value="F:hydrolase activity"/>
    <property type="evidence" value="ECO:0007669"/>
    <property type="project" value="UniProtKB-KW"/>
</dbReference>
<evidence type="ECO:0000259" key="3">
    <source>
        <dbReference type="Pfam" id="PF01425"/>
    </source>
</evidence>
<comment type="caution">
    <text evidence="4">The sequence shown here is derived from an EMBL/GenBank/DDBJ whole genome shotgun (WGS) entry which is preliminary data.</text>
</comment>
<dbReference type="Gene3D" id="3.90.1300.10">
    <property type="entry name" value="Amidase signature (AS) domain"/>
    <property type="match status" value="1"/>
</dbReference>
<dbReference type="PANTHER" id="PTHR11895:SF76">
    <property type="entry name" value="INDOLEACETAMIDE HYDROLASE"/>
    <property type="match status" value="1"/>
</dbReference>
<dbReference type="AlphaFoldDB" id="A0A840BPJ0"/>
<sequence length="488" mass="51724">MRLAAANPTGDVTGKAPELCRLDAGTLARLIARRDVSAREVVGAFLDHIAAINPTYNAIVSLRPREDILAEADAADAALARGEAAGPLHGLPQAIKDLAPTKGLTTTFGSPLFADFVPLADAIAVARMRAAGAIIIGKTNTPEFGLGSHTYNPVFGATRNAYAPARTAGGSSGGAAVALATRMLPVADGSDFGGSLRNPAAYNNIFGFRPSQGRVPSLPAPEGFFTQLGTEGPMARNAADLARLLSVQAGHDPRAPLSLDGGGPDYEAALDADLKGRRIAWLGDLGGHLAMEDGILALCEGGLRHLADAGLIVEPHVPAFDFEALWQAFVALRHFMVGGKLKALYDDPAKREQLKFAVRWEIEGGRRLSAYALYEASTVRSAWYASVLRLFERFDYLALPTAQVFPFPIEEEWPKAIAGRAMDSYHRWMEVVAPVTLSGCPAVSVPVGFNAAGLPMGMQLVGRPRDDLSVLQLVRAYEQVSPFPAVAP</sequence>
<dbReference type="InterPro" id="IPR023631">
    <property type="entry name" value="Amidase_dom"/>
</dbReference>